<keyword evidence="1" id="KW-0645">Protease</keyword>
<keyword evidence="2" id="KW-0479">Metal-binding</keyword>
<dbReference type="Pfam" id="PF01447">
    <property type="entry name" value="Peptidase_M4"/>
    <property type="match status" value="1"/>
</dbReference>
<evidence type="ECO:0000256" key="6">
    <source>
        <dbReference type="ARBA" id="ARBA00023049"/>
    </source>
</evidence>
<feature type="domain" description="FTP" evidence="9">
    <location>
        <begin position="7"/>
        <end position="43"/>
    </location>
</feature>
<keyword evidence="6" id="KW-0482">Metalloprotease</keyword>
<protein>
    <submittedName>
        <fullName evidence="10">Uncharacterized protein</fullName>
    </submittedName>
</protein>
<evidence type="ECO:0000259" key="8">
    <source>
        <dbReference type="Pfam" id="PF02868"/>
    </source>
</evidence>
<dbReference type="InterPro" id="IPR013856">
    <property type="entry name" value="Peptidase_M4_domain"/>
</dbReference>
<name>A0A9D2AX86_9FIRM</name>
<evidence type="ECO:0000256" key="4">
    <source>
        <dbReference type="ARBA" id="ARBA00022801"/>
    </source>
</evidence>
<keyword evidence="3" id="KW-0732">Signal</keyword>
<dbReference type="PANTHER" id="PTHR33794:SF1">
    <property type="entry name" value="BACILLOLYSIN"/>
    <property type="match status" value="1"/>
</dbReference>
<dbReference type="Gene3D" id="3.10.170.10">
    <property type="match status" value="1"/>
</dbReference>
<dbReference type="Gene3D" id="1.10.390.10">
    <property type="entry name" value="Neutral Protease Domain 2"/>
    <property type="match status" value="1"/>
</dbReference>
<organism evidence="10 11">
    <name type="scientific">Candidatus Lachnoclostridium stercoripullorum</name>
    <dbReference type="NCBI Taxonomy" id="2838635"/>
    <lineage>
        <taxon>Bacteria</taxon>
        <taxon>Bacillati</taxon>
        <taxon>Bacillota</taxon>
        <taxon>Clostridia</taxon>
        <taxon>Lachnospirales</taxon>
        <taxon>Lachnospiraceae</taxon>
    </lineage>
</organism>
<dbReference type="InterPro" id="IPR027268">
    <property type="entry name" value="Peptidase_M4/M1_CTD_sf"/>
</dbReference>
<feature type="domain" description="Peptidase M4" evidence="7">
    <location>
        <begin position="152"/>
        <end position="333"/>
    </location>
</feature>
<evidence type="ECO:0000256" key="3">
    <source>
        <dbReference type="ARBA" id="ARBA00022729"/>
    </source>
</evidence>
<evidence type="ECO:0000259" key="9">
    <source>
        <dbReference type="Pfam" id="PF07504"/>
    </source>
</evidence>
<reference evidence="10" key="1">
    <citation type="journal article" date="2021" name="PeerJ">
        <title>Extensive microbial diversity within the chicken gut microbiome revealed by metagenomics and culture.</title>
        <authorList>
            <person name="Gilroy R."/>
            <person name="Ravi A."/>
            <person name="Getino M."/>
            <person name="Pursley I."/>
            <person name="Horton D.L."/>
            <person name="Alikhan N.F."/>
            <person name="Baker D."/>
            <person name="Gharbi K."/>
            <person name="Hall N."/>
            <person name="Watson M."/>
            <person name="Adriaenssens E.M."/>
            <person name="Foster-Nyarko E."/>
            <person name="Jarju S."/>
            <person name="Secka A."/>
            <person name="Antonio M."/>
            <person name="Oren A."/>
            <person name="Chaudhuri R.R."/>
            <person name="La Ragione R."/>
            <person name="Hildebrand F."/>
            <person name="Pallen M.J."/>
        </authorList>
    </citation>
    <scope>NUCLEOTIDE SEQUENCE</scope>
    <source>
        <strain evidence="10">ChiGjej4B4-12881</strain>
    </source>
</reference>
<keyword evidence="5" id="KW-0862">Zinc</keyword>
<dbReference type="GO" id="GO:0006508">
    <property type="term" value="P:proteolysis"/>
    <property type="evidence" value="ECO:0007669"/>
    <property type="project" value="UniProtKB-KW"/>
</dbReference>
<dbReference type="Gene3D" id="3.10.450.490">
    <property type="match status" value="1"/>
</dbReference>
<dbReference type="InterPro" id="IPR001570">
    <property type="entry name" value="Peptidase_M4_C_domain"/>
</dbReference>
<feature type="non-terminal residue" evidence="10">
    <location>
        <position position="1"/>
    </location>
</feature>
<keyword evidence="4" id="KW-0378">Hydrolase</keyword>
<gene>
    <name evidence="10" type="ORF">IAA28_06640</name>
</gene>
<dbReference type="GO" id="GO:0046872">
    <property type="term" value="F:metal ion binding"/>
    <property type="evidence" value="ECO:0007669"/>
    <property type="project" value="UniProtKB-KW"/>
</dbReference>
<dbReference type="Pfam" id="PF02868">
    <property type="entry name" value="Peptidase_M4_C"/>
    <property type="match status" value="1"/>
</dbReference>
<sequence length="1013" mass="112787">QVTETPGHTFYQYSQMYEGIPVYGRRVSLAAADGTVSFMTGNYAPVAAGSIPLTPEAGEEEIREAVSAYLEEQCGAGEVESLSLYGVGEEDLCIYPGAGDQSPCLAYDCTAVYGGSRGSGIENLVVDASNGQVLKAEDAVMNATVQHVFEINGNSYPFEADYTDGVYTMRDDERNFYIYNCGGKYLKKENIVFTHIDSPSSVNITDAKLYVNGLIQGNIWGETKELPIFQEKRKSQPLVEGFAVSNDMKKAFLLMSNVQRVYRFYEGVLDRKGFNGRNGTVKMAINRKSDDDLRGDNNGMAYGAYPNFLLLVFNTNFPLKDVDAVCHEYTHGVENVISSMDTSGQAGGLKEGYSDVMGEMAEAYTFGRDPNWENDFRVFHTEKKGSQIYHADQYTSGMDEHHSSTVVSRAAYLLWEMWKDGGMGLNDRINNLSRLMYDAMFLIPMDAEFSDWGWALIHVGYDMRDNGLLTEEECWEIPLALGKVGIRFNPQGDNYERWMEELTELASLAAEAESRDGTRTLDLRLMEKGASSLIPEIGAELSKFIDKGSYRVNGNQIEVEETAYAYYVYALFGEKTGNEMTMNPQYFTYKDNVYRASYEQMDAAAQGWDLKLDSFTRLSGGGTISASGSLVSGPPFHNQYDVAITFSRSEYGGAFFNGYSLENLTLFDVEVFEPDIEDNSGDPVPGEPETEEPLAPEIVVTEEPERDEEQFLEEKLAQLAGQWGLVEPGVREFFGTGYGGGETLVDPIYLTGLLCGDIYDYDGDGQKELVTVRLIPGDYAMGKGMSGAEIRREIAVYECRDGGTVEQADALEMTILGLPDTPAYASFQIFRGTSSQGTLLYLDQYYDLNSRGYSVRGFAYDGDELKPVGGAKATEYIERVICSELGDKYGEGVKLETWIDRADYNWEWDPSRQVSDRQVEEWLRDYGDQFQEALGTVNLRDTNPRNRSFGDDFGSLESSYSCCTRRPLDHYEALDGSLTELCGVLSPCVNPNGVRGIEMTWYDSSPSAAVYRP</sequence>
<evidence type="ECO:0000313" key="10">
    <source>
        <dbReference type="EMBL" id="HIX52464.1"/>
    </source>
</evidence>
<comment type="caution">
    <text evidence="10">The sequence shown here is derived from an EMBL/GenBank/DDBJ whole genome shotgun (WGS) entry which is preliminary data.</text>
</comment>
<evidence type="ECO:0000256" key="5">
    <source>
        <dbReference type="ARBA" id="ARBA00022833"/>
    </source>
</evidence>
<dbReference type="SUPFAM" id="SSF55486">
    <property type="entry name" value="Metalloproteases ('zincins'), catalytic domain"/>
    <property type="match status" value="1"/>
</dbReference>
<feature type="domain" description="Peptidase M4 C-terminal" evidence="8">
    <location>
        <begin position="342"/>
        <end position="460"/>
    </location>
</feature>
<evidence type="ECO:0000313" key="11">
    <source>
        <dbReference type="Proteomes" id="UP000886780"/>
    </source>
</evidence>
<reference evidence="10" key="2">
    <citation type="submission" date="2021-04" db="EMBL/GenBank/DDBJ databases">
        <authorList>
            <person name="Gilroy R."/>
        </authorList>
    </citation>
    <scope>NUCLEOTIDE SEQUENCE</scope>
    <source>
        <strain evidence="10">ChiGjej4B4-12881</strain>
    </source>
</reference>
<evidence type="ECO:0000256" key="1">
    <source>
        <dbReference type="ARBA" id="ARBA00022670"/>
    </source>
</evidence>
<proteinExistence type="predicted"/>
<dbReference type="AlphaFoldDB" id="A0A9D2AX86"/>
<accession>A0A9D2AX86</accession>
<dbReference type="EMBL" id="DXEU01000113">
    <property type="protein sequence ID" value="HIX52464.1"/>
    <property type="molecule type" value="Genomic_DNA"/>
</dbReference>
<dbReference type="InterPro" id="IPR050728">
    <property type="entry name" value="Zinc_Metalloprotease_M4"/>
</dbReference>
<dbReference type="Pfam" id="PF07504">
    <property type="entry name" value="FTP"/>
    <property type="match status" value="1"/>
</dbReference>
<dbReference type="GO" id="GO:0004222">
    <property type="term" value="F:metalloendopeptidase activity"/>
    <property type="evidence" value="ECO:0007669"/>
    <property type="project" value="InterPro"/>
</dbReference>
<evidence type="ECO:0000256" key="2">
    <source>
        <dbReference type="ARBA" id="ARBA00022723"/>
    </source>
</evidence>
<dbReference type="InterPro" id="IPR011096">
    <property type="entry name" value="FTP_domain"/>
</dbReference>
<evidence type="ECO:0000259" key="7">
    <source>
        <dbReference type="Pfam" id="PF01447"/>
    </source>
</evidence>
<dbReference type="PANTHER" id="PTHR33794">
    <property type="entry name" value="BACILLOLYSIN"/>
    <property type="match status" value="1"/>
</dbReference>
<dbReference type="Proteomes" id="UP000886780">
    <property type="component" value="Unassembled WGS sequence"/>
</dbReference>